<evidence type="ECO:0000313" key="3">
    <source>
        <dbReference type="EMBL" id="CAA9202060.1"/>
    </source>
</evidence>
<dbReference type="Proteomes" id="UP000474567">
    <property type="component" value="Unassembled WGS sequence"/>
</dbReference>
<proteinExistence type="predicted"/>
<dbReference type="InterPro" id="IPR042104">
    <property type="entry name" value="PKS_dehydratase_sf"/>
</dbReference>
<evidence type="ECO:0000256" key="1">
    <source>
        <dbReference type="PROSITE-ProRule" id="PRU01363"/>
    </source>
</evidence>
<feature type="active site" description="Proton acceptor; for dehydratase activity" evidence="1">
    <location>
        <position position="545"/>
    </location>
</feature>
<dbReference type="SMART" id="SM00827">
    <property type="entry name" value="PKS_AT"/>
    <property type="match status" value="1"/>
</dbReference>
<dbReference type="Pfam" id="PF00698">
    <property type="entry name" value="Acyl_transf_1"/>
    <property type="match status" value="1"/>
</dbReference>
<dbReference type="Gene3D" id="3.10.129.110">
    <property type="entry name" value="Polyketide synthase dehydratase"/>
    <property type="match status" value="1"/>
</dbReference>
<dbReference type="InterPro" id="IPR001227">
    <property type="entry name" value="Ac_transferase_dom_sf"/>
</dbReference>
<comment type="caution">
    <text evidence="3">The sequence shown here is derived from an EMBL/GenBank/DDBJ whole genome shotgun (WGS) entry which is preliminary data.</text>
</comment>
<dbReference type="InterPro" id="IPR049900">
    <property type="entry name" value="PKS_mFAS_DH"/>
</dbReference>
<feature type="active site" description="Proton donor; for dehydratase activity" evidence="1">
    <location>
        <position position="716"/>
    </location>
</feature>
<feature type="region of interest" description="C-terminal hotdog fold" evidence="1">
    <location>
        <begin position="653"/>
        <end position="801"/>
    </location>
</feature>
<reference evidence="3 4" key="1">
    <citation type="submission" date="2020-02" db="EMBL/GenBank/DDBJ databases">
        <authorList>
            <person name="Criscuolo A."/>
        </authorList>
    </citation>
    <scope>NUCLEOTIDE SEQUENCE [LARGE SCALE GENOMIC DNA]</scope>
    <source>
        <strain evidence="3">CECT7796</strain>
    </source>
</reference>
<keyword evidence="4" id="KW-1185">Reference proteome</keyword>
<protein>
    <recommendedName>
        <fullName evidence="2">PKS/mFAS DH domain-containing protein</fullName>
    </recommendedName>
</protein>
<gene>
    <name evidence="3" type="ORF">FLACOL7796_04077</name>
</gene>
<organism evidence="3 4">
    <name type="scientific">Flavobacterium collinsii</name>
    <dbReference type="NCBI Taxonomy" id="1114861"/>
    <lineage>
        <taxon>Bacteria</taxon>
        <taxon>Pseudomonadati</taxon>
        <taxon>Bacteroidota</taxon>
        <taxon>Flavobacteriia</taxon>
        <taxon>Flavobacteriales</taxon>
        <taxon>Flavobacteriaceae</taxon>
        <taxon>Flavobacterium</taxon>
    </lineage>
</organism>
<evidence type="ECO:0000259" key="2">
    <source>
        <dbReference type="PROSITE" id="PS52019"/>
    </source>
</evidence>
<name>A0ABN7EPK3_9FLAO</name>
<dbReference type="InterPro" id="IPR052568">
    <property type="entry name" value="PKS-FAS_Synthase"/>
</dbReference>
<feature type="region of interest" description="N-terminal hotdog fold" evidence="1">
    <location>
        <begin position="513"/>
        <end position="640"/>
    </location>
</feature>
<dbReference type="Gene3D" id="3.40.366.10">
    <property type="entry name" value="Malonyl-Coenzyme A Acyl Carrier Protein, domain 2"/>
    <property type="match status" value="1"/>
</dbReference>
<dbReference type="InterPro" id="IPR016035">
    <property type="entry name" value="Acyl_Trfase/lysoPLipase"/>
</dbReference>
<dbReference type="SUPFAM" id="SSF52151">
    <property type="entry name" value="FabD/lysophospholipase-like"/>
    <property type="match status" value="1"/>
</dbReference>
<dbReference type="PANTHER" id="PTHR43074:SF1">
    <property type="entry name" value="BETA-KETOACYL SYNTHASE FAMILY PROTEIN-RELATED"/>
    <property type="match status" value="1"/>
</dbReference>
<evidence type="ECO:0000313" key="4">
    <source>
        <dbReference type="Proteomes" id="UP000474567"/>
    </source>
</evidence>
<dbReference type="EMBL" id="CADCST010000125">
    <property type="protein sequence ID" value="CAA9202060.1"/>
    <property type="molecule type" value="Genomic_DNA"/>
</dbReference>
<sequence>MQHTEIKESKTTLFLFRYKDLKSLCETLLSLIEKLNTSTNLFELTIQVCQNDYQHTGGLLITANSNTELLAKINSIIEKINAGQPLKSQLSQKIHHAVLTNIPSKAVFLFPGFGSEHPSMLSGLENKFPASEKWLSMAKKILDIPVEESAAFLEKTMIDKFSKKEGSLMDKGSLGIITSLAFCDILNKLNLSCNAMLGHSNGENAAIIASGIVQFNNDDEILNNIKRIINVPILLDHQYEGQYLAINNYSAQKLDALLKTYQEDVYLAMKNCPNQLVIYVLKDKLTEVKNRLSEERAMAFQLYTDHPYHTPFYSKQAKEVRNIYANLFLTKAVTPLYSCVDAIPFPEDREMVVDKAIAQWVDTVKFEDTINKLYSEGYNTFIEVGPNNKLVNFVKDTLKNKPVVILNTNLPDKDNFNTFSELCALLWINGVNTDIDFFNSNTKKPEKEIPQQPAAINTTINNNNQNVLIFKKHQELMQHFLQVQEQSWNMFKQEIQKRQNPQLKNNIEFIPSHFPLLAKQSNHTNGKMYIEKQYDLHSYPFFKDHAMGEKLAVIAFTVSLEITAEAALLYSRSQFKVTGIENASGHSWLALEKGKIDVGIEVNAIGTNKTEVVIYELNKSSGNKKKAFEATVILSPNYTIAPSYQPIQHSENTISLKPAANFYKEDLFHGPYYTGIEKVTNLNSKELTAVMRMPVLKEAFSNISNPVFQIPAALLDCSGQLAAYWLMNHNTIDFAVFPFSMKSYKQFAPFQAEGTSLKCDVKISKMQSIVEAQFCYYDNENRLLAQIEGFKMMLYQHPLIPAILMNTIQQEQTEQLLTPEFLLEAGGIWGRALAAIILDTKEYENWLSLTKIENQIDYLINKIQIKSLTI</sequence>
<dbReference type="Gene3D" id="3.30.70.250">
    <property type="entry name" value="Malonyl-CoA ACP transacylase, ACP-binding"/>
    <property type="match status" value="1"/>
</dbReference>
<feature type="domain" description="PKS/mFAS DH" evidence="2">
    <location>
        <begin position="513"/>
        <end position="801"/>
    </location>
</feature>
<dbReference type="RefSeq" id="WP_173967902.1">
    <property type="nucleotide sequence ID" value="NZ_CADCST010000125.1"/>
</dbReference>
<dbReference type="PROSITE" id="PS52019">
    <property type="entry name" value="PKS_MFAS_DH"/>
    <property type="match status" value="1"/>
</dbReference>
<dbReference type="PANTHER" id="PTHR43074">
    <property type="entry name" value="OMEGA-3 POLYUNSATURATED FATTY ACID SYNTHASE PFAB-RELATED"/>
    <property type="match status" value="1"/>
</dbReference>
<accession>A0ABN7EPK3</accession>
<dbReference type="InterPro" id="IPR014043">
    <property type="entry name" value="Acyl_transferase_dom"/>
</dbReference>